<dbReference type="PROSITE" id="PS51419">
    <property type="entry name" value="RAB"/>
    <property type="match status" value="1"/>
</dbReference>
<dbReference type="AlphaFoldDB" id="A0A507C9F6"/>
<dbReference type="InterPro" id="IPR020849">
    <property type="entry name" value="Small_GTPase_Ras-type"/>
</dbReference>
<dbReference type="SMART" id="SM00173">
    <property type="entry name" value="RAS"/>
    <property type="match status" value="1"/>
</dbReference>
<dbReference type="Proteomes" id="UP000319731">
    <property type="component" value="Unassembled WGS sequence"/>
</dbReference>
<keyword evidence="8" id="KW-0449">Lipoprotein</keyword>
<dbReference type="Gene3D" id="3.40.50.300">
    <property type="entry name" value="P-loop containing nucleotide triphosphate hydrolases"/>
    <property type="match status" value="1"/>
</dbReference>
<evidence type="ECO:0000256" key="1">
    <source>
        <dbReference type="ARBA" id="ARBA00004193"/>
    </source>
</evidence>
<reference evidence="10 11" key="1">
    <citation type="journal article" date="2019" name="Sci. Rep.">
        <title>Comparative genomics of chytrid fungi reveal insights into the obligate biotrophic and pathogenic lifestyle of Synchytrium endobioticum.</title>
        <authorList>
            <person name="van de Vossenberg B.T.L.H."/>
            <person name="Warris S."/>
            <person name="Nguyen H.D.T."/>
            <person name="van Gent-Pelzer M.P.E."/>
            <person name="Joly D.L."/>
            <person name="van de Geest H.C."/>
            <person name="Bonants P.J.M."/>
            <person name="Smith D.S."/>
            <person name="Levesque C.A."/>
            <person name="van der Lee T.A.J."/>
        </authorList>
    </citation>
    <scope>NUCLEOTIDE SEQUENCE [LARGE SCALE GENOMIC DNA]</scope>
    <source>
        <strain evidence="10 11">JEL517</strain>
    </source>
</reference>
<keyword evidence="11" id="KW-1185">Reference proteome</keyword>
<dbReference type="SUPFAM" id="SSF52540">
    <property type="entry name" value="P-loop containing nucleoside triphosphate hydrolases"/>
    <property type="match status" value="1"/>
</dbReference>
<dbReference type="GO" id="GO:0005886">
    <property type="term" value="C:plasma membrane"/>
    <property type="evidence" value="ECO:0007669"/>
    <property type="project" value="UniProtKB-SubCell"/>
</dbReference>
<gene>
    <name evidence="10" type="ORF">SmJEL517_g01992</name>
</gene>
<keyword evidence="4" id="KW-0488">Methylation</keyword>
<dbReference type="Gene3D" id="3.30.900.20">
    <property type="match status" value="1"/>
</dbReference>
<dbReference type="PROSITE" id="PS51420">
    <property type="entry name" value="RHO"/>
    <property type="match status" value="1"/>
</dbReference>
<dbReference type="GO" id="GO:0007165">
    <property type="term" value="P:signal transduction"/>
    <property type="evidence" value="ECO:0007669"/>
    <property type="project" value="InterPro"/>
</dbReference>
<dbReference type="InterPro" id="IPR001806">
    <property type="entry name" value="Small_GTPase"/>
</dbReference>
<dbReference type="NCBIfam" id="TIGR00231">
    <property type="entry name" value="small_GTP"/>
    <property type="match status" value="1"/>
</dbReference>
<evidence type="ECO:0000256" key="9">
    <source>
        <dbReference type="ARBA" id="ARBA00023289"/>
    </source>
</evidence>
<dbReference type="GeneID" id="42003217"/>
<evidence type="ECO:0000256" key="3">
    <source>
        <dbReference type="ARBA" id="ARBA00022475"/>
    </source>
</evidence>
<dbReference type="SMART" id="SM00174">
    <property type="entry name" value="RHO"/>
    <property type="match status" value="1"/>
</dbReference>
<name>A0A507C9F6_9FUNG</name>
<dbReference type="EMBL" id="QEAO01000007">
    <property type="protein sequence ID" value="TPX35799.1"/>
    <property type="molecule type" value="Genomic_DNA"/>
</dbReference>
<dbReference type="SMART" id="SM00175">
    <property type="entry name" value="RAB"/>
    <property type="match status" value="1"/>
</dbReference>
<comment type="subcellular location">
    <subcellularLocation>
        <location evidence="1">Cell membrane</location>
        <topology evidence="1">Lipid-anchor</topology>
    </subcellularLocation>
</comment>
<protein>
    <recommendedName>
        <fullName evidence="12">Small monomeric GTPase</fullName>
    </recommendedName>
</protein>
<dbReference type="InterPro" id="IPR027417">
    <property type="entry name" value="P-loop_NTPase"/>
</dbReference>
<dbReference type="OrthoDB" id="5976022at2759"/>
<keyword evidence="6" id="KW-0342">GTP-binding</keyword>
<dbReference type="PRINTS" id="PR00449">
    <property type="entry name" value="RASTRNSFRMNG"/>
</dbReference>
<dbReference type="PANTHER" id="PTHR24070">
    <property type="entry name" value="RAS, DI-RAS, AND RHEB FAMILY MEMBERS OF SMALL GTPASE SUPERFAMILY"/>
    <property type="match status" value="1"/>
</dbReference>
<dbReference type="GO" id="GO:0003924">
    <property type="term" value="F:GTPase activity"/>
    <property type="evidence" value="ECO:0007669"/>
    <property type="project" value="InterPro"/>
</dbReference>
<dbReference type="Pfam" id="PF00071">
    <property type="entry name" value="Ras"/>
    <property type="match status" value="1"/>
</dbReference>
<keyword evidence="9" id="KW-0636">Prenylation</keyword>
<evidence type="ECO:0000313" key="10">
    <source>
        <dbReference type="EMBL" id="TPX35799.1"/>
    </source>
</evidence>
<dbReference type="SMART" id="SM00176">
    <property type="entry name" value="RAN"/>
    <property type="match status" value="1"/>
</dbReference>
<dbReference type="RefSeq" id="XP_031026231.1">
    <property type="nucleotide sequence ID" value="XM_031167920.1"/>
</dbReference>
<evidence type="ECO:0000256" key="8">
    <source>
        <dbReference type="ARBA" id="ARBA00023288"/>
    </source>
</evidence>
<dbReference type="GO" id="GO:0005525">
    <property type="term" value="F:GTP binding"/>
    <property type="evidence" value="ECO:0007669"/>
    <property type="project" value="UniProtKB-KW"/>
</dbReference>
<evidence type="ECO:0000256" key="5">
    <source>
        <dbReference type="ARBA" id="ARBA00022741"/>
    </source>
</evidence>
<proteinExistence type="inferred from homology"/>
<keyword evidence="7" id="KW-0472">Membrane</keyword>
<dbReference type="PROSITE" id="PS51421">
    <property type="entry name" value="RAS"/>
    <property type="match status" value="1"/>
</dbReference>
<comment type="caution">
    <text evidence="10">The sequence shown here is derived from an EMBL/GenBank/DDBJ whole genome shotgun (WGS) entry which is preliminary data.</text>
</comment>
<sequence>MADGDYGRQKKLATVYVVVVGGGGVGKSALTIQFIQAYFVDEYDPTIEDSYRKQCTVDDELALLDVLDTAGQEEYSAMREQYMRTGEGFLCVYSITNRNSFEEITTFYQQILRVKDRDYFPCVLVGNKADLESERQVSVEEGRKLARDIGCKFIETSAKKRLNVDEAFYALVREVSQPTRRSCFASQQRRAYVPTQLANMAATATIEIPIRIRQLLSVGSIRVVIDELLKFVLFTRSQVPSTVDQLIKRTTTNQPNNSRNTKALQFSNSFQSVAETLHNALHEFLHQPTDDTTTTTTSQLPTVLLVFGSSITMPKEIWRISLRDCFKRDMQIADISEGDVRKMMMGLVDSCSGIDSLEDLGLSKCHIVIHAPRVPDTCPEGLVTMERFAIRKQTVVLDLVLSCLDLEDEYPGGVEEAEMEDWLYYRVKMGISGISN</sequence>
<evidence type="ECO:0000256" key="4">
    <source>
        <dbReference type="ARBA" id="ARBA00022481"/>
    </source>
</evidence>
<keyword evidence="5" id="KW-0547">Nucleotide-binding</keyword>
<dbReference type="InterPro" id="IPR005225">
    <property type="entry name" value="Small_GTP-bd"/>
</dbReference>
<dbReference type="STRING" id="1806994.A0A507C9F6"/>
<dbReference type="InterPro" id="IPR053729">
    <property type="entry name" value="MAD2L1BP_domain_sf"/>
</dbReference>
<dbReference type="FunFam" id="3.40.50.300:FF:000080">
    <property type="entry name" value="Ras-like GTPase Ras1"/>
    <property type="match status" value="1"/>
</dbReference>
<evidence type="ECO:0000313" key="11">
    <source>
        <dbReference type="Proteomes" id="UP000319731"/>
    </source>
</evidence>
<organism evidence="10 11">
    <name type="scientific">Synchytrium microbalum</name>
    <dbReference type="NCBI Taxonomy" id="1806994"/>
    <lineage>
        <taxon>Eukaryota</taxon>
        <taxon>Fungi</taxon>
        <taxon>Fungi incertae sedis</taxon>
        <taxon>Chytridiomycota</taxon>
        <taxon>Chytridiomycota incertae sedis</taxon>
        <taxon>Chytridiomycetes</taxon>
        <taxon>Synchytriales</taxon>
        <taxon>Synchytriaceae</taxon>
        <taxon>Synchytrium</taxon>
    </lineage>
</organism>
<comment type="similarity">
    <text evidence="2">Belongs to the small GTPase superfamily. Ras family.</text>
</comment>
<evidence type="ECO:0000256" key="7">
    <source>
        <dbReference type="ARBA" id="ARBA00023136"/>
    </source>
</evidence>
<evidence type="ECO:0000256" key="6">
    <source>
        <dbReference type="ARBA" id="ARBA00023134"/>
    </source>
</evidence>
<accession>A0A507C9F6</accession>
<keyword evidence="3" id="KW-1003">Cell membrane</keyword>
<evidence type="ECO:0000256" key="2">
    <source>
        <dbReference type="ARBA" id="ARBA00008344"/>
    </source>
</evidence>
<evidence type="ECO:0008006" key="12">
    <source>
        <dbReference type="Google" id="ProtNLM"/>
    </source>
</evidence>